<sequence>MHYCPPNDYACNNTCPVTYLERGEVKNPLIIHREPQMTQRTQYETFELLSSCYLNSCPCNIIIFVNPHLLYLPQAASVQGEPLRLTVEHSPRLLSRHRNLKQRLMHIRIKLLLQPIKPNQAMPLQRPHHNLLGHLQPRIQIHQLLVACGIGTVLDGNGVERALKVIDGFDEVFCEFLDGEVFCGFHVAGCSVLEVTEIGDGAEKFVLCVIMSVRGFTNPSPMFTHLQVLDLLILRVNGRGTLRLRALSSGSLLLCRLLCGLLLGVVSGVASGDERRTYGSGAGSAGECSGE</sequence>
<keyword evidence="2" id="KW-1185">Reference proteome</keyword>
<reference evidence="1 2" key="2">
    <citation type="journal article" date="2014" name="J. Gen. Appl. Microbiol.">
        <title>The early diverging ascomycetous budding yeast Saitoella complicata has three histone deacetylases belonging to the Clr6, Hos2, and Rpd3 lineages.</title>
        <authorList>
            <person name="Nishida H."/>
            <person name="Matsumoto T."/>
            <person name="Kondo S."/>
            <person name="Hamamoto M."/>
            <person name="Yoshikawa H."/>
        </authorList>
    </citation>
    <scope>NUCLEOTIDE SEQUENCE [LARGE SCALE GENOMIC DNA]</scope>
    <source>
        <strain evidence="1 2">NRRL Y-17804</strain>
    </source>
</reference>
<dbReference type="AlphaFoldDB" id="A0A0E9NDS4"/>
<proteinExistence type="predicted"/>
<protein>
    <submittedName>
        <fullName evidence="1">Uncharacterized protein</fullName>
    </submittedName>
</protein>
<dbReference type="EMBL" id="BACD03000012">
    <property type="protein sequence ID" value="GAO47958.1"/>
    <property type="molecule type" value="Genomic_DNA"/>
</dbReference>
<evidence type="ECO:0000313" key="2">
    <source>
        <dbReference type="Proteomes" id="UP000033140"/>
    </source>
</evidence>
<comment type="caution">
    <text evidence="1">The sequence shown here is derived from an EMBL/GenBank/DDBJ whole genome shotgun (WGS) entry which is preliminary data.</text>
</comment>
<dbReference type="Proteomes" id="UP000033140">
    <property type="component" value="Unassembled WGS sequence"/>
</dbReference>
<reference evidence="1 2" key="3">
    <citation type="journal article" date="2015" name="Genome Announc.">
        <title>Draft Genome Sequence of the Archiascomycetous Yeast Saitoella complicata.</title>
        <authorList>
            <person name="Yamauchi K."/>
            <person name="Kondo S."/>
            <person name="Hamamoto M."/>
            <person name="Takahashi Y."/>
            <person name="Ogura Y."/>
            <person name="Hayashi T."/>
            <person name="Nishida H."/>
        </authorList>
    </citation>
    <scope>NUCLEOTIDE SEQUENCE [LARGE SCALE GENOMIC DNA]</scope>
    <source>
        <strain evidence="1 2">NRRL Y-17804</strain>
    </source>
</reference>
<organism evidence="1 2">
    <name type="scientific">Saitoella complicata (strain BCRC 22490 / CBS 7301 / JCM 7358 / NBRC 10748 / NRRL Y-17804)</name>
    <dbReference type="NCBI Taxonomy" id="698492"/>
    <lineage>
        <taxon>Eukaryota</taxon>
        <taxon>Fungi</taxon>
        <taxon>Dikarya</taxon>
        <taxon>Ascomycota</taxon>
        <taxon>Taphrinomycotina</taxon>
        <taxon>Taphrinomycotina incertae sedis</taxon>
        <taxon>Saitoella</taxon>
    </lineage>
</organism>
<name>A0A0E9NDS4_SAICN</name>
<reference evidence="1 2" key="1">
    <citation type="journal article" date="2011" name="J. Gen. Appl. Microbiol.">
        <title>Draft genome sequencing of the enigmatic yeast Saitoella complicata.</title>
        <authorList>
            <person name="Nishida H."/>
            <person name="Hamamoto M."/>
            <person name="Sugiyama J."/>
        </authorList>
    </citation>
    <scope>NUCLEOTIDE SEQUENCE [LARGE SCALE GENOMIC DNA]</scope>
    <source>
        <strain evidence="1 2">NRRL Y-17804</strain>
    </source>
</reference>
<gene>
    <name evidence="1" type="ORF">G7K_2152-t1</name>
</gene>
<accession>A0A0E9NDS4</accession>
<evidence type="ECO:0000313" key="1">
    <source>
        <dbReference type="EMBL" id="GAO47958.1"/>
    </source>
</evidence>